<organism evidence="1 2">
    <name type="scientific">Rubroshorea leprosula</name>
    <dbReference type="NCBI Taxonomy" id="152421"/>
    <lineage>
        <taxon>Eukaryota</taxon>
        <taxon>Viridiplantae</taxon>
        <taxon>Streptophyta</taxon>
        <taxon>Embryophyta</taxon>
        <taxon>Tracheophyta</taxon>
        <taxon>Spermatophyta</taxon>
        <taxon>Magnoliopsida</taxon>
        <taxon>eudicotyledons</taxon>
        <taxon>Gunneridae</taxon>
        <taxon>Pentapetalae</taxon>
        <taxon>rosids</taxon>
        <taxon>malvids</taxon>
        <taxon>Malvales</taxon>
        <taxon>Dipterocarpaceae</taxon>
        <taxon>Rubroshorea</taxon>
    </lineage>
</organism>
<sequence length="62" mass="7127">MFSNSSAYSLSHLFLRAARTAVALWRKGICIVKDFVAHDGRWLTELGSRTLEAFILVHIFRF</sequence>
<dbReference type="Proteomes" id="UP001054252">
    <property type="component" value="Unassembled WGS sequence"/>
</dbReference>
<keyword evidence="2" id="KW-1185">Reference proteome</keyword>
<name>A0AAV5HFV4_9ROSI</name>
<accession>A0AAV5HFV4</accession>
<evidence type="ECO:0000313" key="1">
    <source>
        <dbReference type="EMBL" id="GKU85625.1"/>
    </source>
</evidence>
<gene>
    <name evidence="1" type="ORF">SLEP1_g264</name>
</gene>
<protein>
    <submittedName>
        <fullName evidence="1">Uncharacterized protein</fullName>
    </submittedName>
</protein>
<dbReference type="EMBL" id="BPVZ01000001">
    <property type="protein sequence ID" value="GKU85625.1"/>
    <property type="molecule type" value="Genomic_DNA"/>
</dbReference>
<evidence type="ECO:0000313" key="2">
    <source>
        <dbReference type="Proteomes" id="UP001054252"/>
    </source>
</evidence>
<dbReference type="AlphaFoldDB" id="A0AAV5HFV4"/>
<reference evidence="1 2" key="1">
    <citation type="journal article" date="2021" name="Commun. Biol.">
        <title>The genome of Shorea leprosula (Dipterocarpaceae) highlights the ecological relevance of drought in aseasonal tropical rainforests.</title>
        <authorList>
            <person name="Ng K.K.S."/>
            <person name="Kobayashi M.J."/>
            <person name="Fawcett J.A."/>
            <person name="Hatakeyama M."/>
            <person name="Paape T."/>
            <person name="Ng C.H."/>
            <person name="Ang C.C."/>
            <person name="Tnah L.H."/>
            <person name="Lee C.T."/>
            <person name="Nishiyama T."/>
            <person name="Sese J."/>
            <person name="O'Brien M.J."/>
            <person name="Copetti D."/>
            <person name="Mohd Noor M.I."/>
            <person name="Ong R.C."/>
            <person name="Putra M."/>
            <person name="Sireger I.Z."/>
            <person name="Indrioko S."/>
            <person name="Kosugi Y."/>
            <person name="Izuno A."/>
            <person name="Isagi Y."/>
            <person name="Lee S.L."/>
            <person name="Shimizu K.K."/>
        </authorList>
    </citation>
    <scope>NUCLEOTIDE SEQUENCE [LARGE SCALE GENOMIC DNA]</scope>
    <source>
        <strain evidence="1">214</strain>
    </source>
</reference>
<proteinExistence type="predicted"/>
<comment type="caution">
    <text evidence="1">The sequence shown here is derived from an EMBL/GenBank/DDBJ whole genome shotgun (WGS) entry which is preliminary data.</text>
</comment>